<sequence>MNEEQKMVLGFLMESDNIIMSIMNNRSLLEDLPDAEMREVLYAYLNATENRKPSIMDVINAELNGNYQAAIELGNQQIEEFERRKRNEL</sequence>
<keyword evidence="2" id="KW-1185">Reference proteome</keyword>
<evidence type="ECO:0000313" key="2">
    <source>
        <dbReference type="Proteomes" id="UP000673375"/>
    </source>
</evidence>
<comment type="caution">
    <text evidence="1">The sequence shown here is derived from an EMBL/GenBank/DDBJ whole genome shotgun (WGS) entry which is preliminary data.</text>
</comment>
<gene>
    <name evidence="1" type="ORF">I6N96_03275</name>
</gene>
<dbReference type="RefSeq" id="WP_209556057.1">
    <property type="nucleotide sequence ID" value="NZ_JAEDXU010000001.1"/>
</dbReference>
<accession>A0ABS4CF77</accession>
<protein>
    <submittedName>
        <fullName evidence="1">Uncharacterized protein</fullName>
    </submittedName>
</protein>
<dbReference type="Proteomes" id="UP000673375">
    <property type="component" value="Unassembled WGS sequence"/>
</dbReference>
<dbReference type="EMBL" id="JAEDXU010000001">
    <property type="protein sequence ID" value="MBP1045285.1"/>
    <property type="molecule type" value="Genomic_DNA"/>
</dbReference>
<proteinExistence type="predicted"/>
<name>A0ABS4CF77_9ENTE</name>
<reference evidence="1 2" key="1">
    <citation type="submission" date="2020-12" db="EMBL/GenBank/DDBJ databases">
        <title>Vagococcus allomyrinae sp. nov. and Enterococcus lavae sp. nov., isolated from the larvae of Allomyrina dichotoma.</title>
        <authorList>
            <person name="Lee S.D."/>
        </authorList>
    </citation>
    <scope>NUCLEOTIDE SEQUENCE [LARGE SCALE GENOMIC DNA]</scope>
    <source>
        <strain evidence="1 2">BWM-S5</strain>
    </source>
</reference>
<evidence type="ECO:0000313" key="1">
    <source>
        <dbReference type="EMBL" id="MBP1045285.1"/>
    </source>
</evidence>
<organism evidence="1 2">
    <name type="scientific">Enterococcus larvae</name>
    <dbReference type="NCBI Taxonomy" id="2794352"/>
    <lineage>
        <taxon>Bacteria</taxon>
        <taxon>Bacillati</taxon>
        <taxon>Bacillota</taxon>
        <taxon>Bacilli</taxon>
        <taxon>Lactobacillales</taxon>
        <taxon>Enterococcaceae</taxon>
        <taxon>Enterococcus</taxon>
    </lineage>
</organism>